<dbReference type="PANTHER" id="PTHR43822:SF2">
    <property type="entry name" value="HOMOACONITASE, MITOCHONDRIAL"/>
    <property type="match status" value="1"/>
</dbReference>
<dbReference type="GO" id="GO:0003861">
    <property type="term" value="F:3-isopropylmalate dehydratase activity"/>
    <property type="evidence" value="ECO:0007669"/>
    <property type="project" value="UniProtKB-EC"/>
</dbReference>
<dbReference type="Gene3D" id="3.30.499.10">
    <property type="entry name" value="Aconitase, domain 3"/>
    <property type="match status" value="2"/>
</dbReference>
<dbReference type="InterPro" id="IPR011826">
    <property type="entry name" value="HAcnase/IPMdehydase_lsu_prok"/>
</dbReference>
<keyword evidence="4" id="KW-0411">Iron-sulfur</keyword>
<keyword evidence="1" id="KW-0004">4Fe-4S</keyword>
<keyword evidence="3" id="KW-0408">Iron</keyword>
<dbReference type="PRINTS" id="PR00415">
    <property type="entry name" value="ACONITASE"/>
</dbReference>
<evidence type="ECO:0000256" key="2">
    <source>
        <dbReference type="ARBA" id="ARBA00022723"/>
    </source>
</evidence>
<feature type="domain" description="Aconitase/3-isopropylmalate dehydratase large subunit alpha/beta/alpha" evidence="6">
    <location>
        <begin position="80"/>
        <end position="409"/>
    </location>
</feature>
<proteinExistence type="predicted"/>
<dbReference type="InterPro" id="IPR015931">
    <property type="entry name" value="Acnase/IPM_dHydase_lsu_aba_1/3"/>
</dbReference>
<reference evidence="7 8" key="1">
    <citation type="submission" date="2020-11" db="EMBL/GenBank/DDBJ databases">
        <title>Fusibacter basophilias sp. nov.</title>
        <authorList>
            <person name="Qiu D."/>
        </authorList>
    </citation>
    <scope>NUCLEOTIDE SEQUENCE [LARGE SCALE GENOMIC DNA]</scope>
    <source>
        <strain evidence="7 8">Q10-2</strain>
    </source>
</reference>
<evidence type="ECO:0000313" key="7">
    <source>
        <dbReference type="EMBL" id="MBF4692117.1"/>
    </source>
</evidence>
<dbReference type="InterPro" id="IPR006251">
    <property type="entry name" value="Homoacnase/IPMdehydase_lsu"/>
</dbReference>
<dbReference type="Proteomes" id="UP000614200">
    <property type="component" value="Unassembled WGS sequence"/>
</dbReference>
<dbReference type="NCBIfam" id="TIGR01343">
    <property type="entry name" value="hacA_fam"/>
    <property type="match status" value="1"/>
</dbReference>
<comment type="caution">
    <text evidence="7">The sequence shown here is derived from an EMBL/GenBank/DDBJ whole genome shotgun (WGS) entry which is preliminary data.</text>
</comment>
<dbReference type="EC" id="4.2.1.33" evidence="7"/>
<dbReference type="NCBIfam" id="TIGR02086">
    <property type="entry name" value="IPMI_arch"/>
    <property type="match status" value="1"/>
</dbReference>
<dbReference type="RefSeq" id="WP_194700362.1">
    <property type="nucleotide sequence ID" value="NZ_JADKNH010000002.1"/>
</dbReference>
<keyword evidence="5 7" id="KW-0456">Lyase</keyword>
<organism evidence="7 8">
    <name type="scientific">Fusibacter ferrireducens</name>
    <dbReference type="NCBI Taxonomy" id="2785058"/>
    <lineage>
        <taxon>Bacteria</taxon>
        <taxon>Bacillati</taxon>
        <taxon>Bacillota</taxon>
        <taxon>Clostridia</taxon>
        <taxon>Eubacteriales</taxon>
        <taxon>Eubacteriales Family XII. Incertae Sedis</taxon>
        <taxon>Fusibacter</taxon>
    </lineage>
</organism>
<dbReference type="Pfam" id="PF00330">
    <property type="entry name" value="Aconitase"/>
    <property type="match status" value="1"/>
</dbReference>
<name>A0ABR9ZNT1_9FIRM</name>
<dbReference type="EMBL" id="JADKNH010000002">
    <property type="protein sequence ID" value="MBF4692117.1"/>
    <property type="molecule type" value="Genomic_DNA"/>
</dbReference>
<evidence type="ECO:0000256" key="3">
    <source>
        <dbReference type="ARBA" id="ARBA00023004"/>
    </source>
</evidence>
<evidence type="ECO:0000256" key="5">
    <source>
        <dbReference type="ARBA" id="ARBA00023239"/>
    </source>
</evidence>
<gene>
    <name evidence="7" type="ORF">ISU02_03260</name>
</gene>
<evidence type="ECO:0000256" key="4">
    <source>
        <dbReference type="ARBA" id="ARBA00023014"/>
    </source>
</evidence>
<keyword evidence="2" id="KW-0479">Metal-binding</keyword>
<dbReference type="NCBIfam" id="NF001614">
    <property type="entry name" value="PRK00402.1"/>
    <property type="match status" value="1"/>
</dbReference>
<protein>
    <submittedName>
        <fullName evidence="7">3-isopropylmalate dehydratase large subunit</fullName>
        <ecNumber evidence="7">4.2.1.33</ecNumber>
    </submittedName>
</protein>
<dbReference type="SUPFAM" id="SSF53732">
    <property type="entry name" value="Aconitase iron-sulfur domain"/>
    <property type="match status" value="1"/>
</dbReference>
<dbReference type="InterPro" id="IPR050067">
    <property type="entry name" value="IPM_dehydratase_rel_enz"/>
</dbReference>
<dbReference type="InterPro" id="IPR036008">
    <property type="entry name" value="Aconitase_4Fe-4S_dom"/>
</dbReference>
<dbReference type="PANTHER" id="PTHR43822">
    <property type="entry name" value="HOMOACONITASE, MITOCHONDRIAL-RELATED"/>
    <property type="match status" value="1"/>
</dbReference>
<keyword evidence="8" id="KW-1185">Reference proteome</keyword>
<evidence type="ECO:0000259" key="6">
    <source>
        <dbReference type="Pfam" id="PF00330"/>
    </source>
</evidence>
<evidence type="ECO:0000256" key="1">
    <source>
        <dbReference type="ARBA" id="ARBA00022485"/>
    </source>
</evidence>
<accession>A0ABR9ZNT1</accession>
<dbReference type="InterPro" id="IPR001030">
    <property type="entry name" value="Acoase/IPM_deHydtase_lsu_aba"/>
</dbReference>
<evidence type="ECO:0000313" key="8">
    <source>
        <dbReference type="Proteomes" id="UP000614200"/>
    </source>
</evidence>
<sequence length="417" mass="45229">MGQTLVEKILSKKMGRDVKAGETIIVDVDFAALHDGSGPLLVRLMNERGYQEEPLFNNESILFANEFGPAPTKEIANEHSLCRAFAHKHNCHWEEGGTGHVHAHVYEEYLKCGSVCIVGDSHTTVHGALGAFATGCGSTDMVAVTKLGKTWLKVPETFRINVTGKLPEYVSSKDIMLHLASIIKSDQAIYKSLEFRGDTISSLSVDARLTITSMGVDVGAKAAIMETDENTREFLKSFGREEDYVEIKGDDDANFERVIDIDATQLVPLVSKPHNVENVDTARNCNDQKVNMVFIGSCTNGRAEDFRIAAKILKGKKIAKGLKLLVIPNSTHVYKECLKDGTFLTLAEAGAMIEAPNCGPCMGVHQGIPADGDVVLATQNRNFKGRMGNPNSSIYLSGPAVAAATALTGYITDPRDL</sequence>